<dbReference type="PANTHER" id="PTHR48090">
    <property type="entry name" value="UNDECAPRENYL-PHOSPHATE 4-DEOXY-4-FORMAMIDO-L-ARABINOSE TRANSFERASE-RELATED"/>
    <property type="match status" value="1"/>
</dbReference>
<dbReference type="InterPro" id="IPR050256">
    <property type="entry name" value="Glycosyltransferase_2"/>
</dbReference>
<dbReference type="AlphaFoldDB" id="A0A5C5VEU5"/>
<reference evidence="2 3" key="1">
    <citation type="submission" date="2019-02" db="EMBL/GenBank/DDBJ databases">
        <title>Deep-cultivation of Planctomycetes and their phenomic and genomic characterization uncovers novel biology.</title>
        <authorList>
            <person name="Wiegand S."/>
            <person name="Jogler M."/>
            <person name="Boedeker C."/>
            <person name="Pinto D."/>
            <person name="Vollmers J."/>
            <person name="Rivas-Marin E."/>
            <person name="Kohn T."/>
            <person name="Peeters S.H."/>
            <person name="Heuer A."/>
            <person name="Rast P."/>
            <person name="Oberbeckmann S."/>
            <person name="Bunk B."/>
            <person name="Jeske O."/>
            <person name="Meyerdierks A."/>
            <person name="Storesund J.E."/>
            <person name="Kallscheuer N."/>
            <person name="Luecker S."/>
            <person name="Lage O.M."/>
            <person name="Pohl T."/>
            <person name="Merkel B.J."/>
            <person name="Hornburger P."/>
            <person name="Mueller R.-W."/>
            <person name="Bruemmer F."/>
            <person name="Labrenz M."/>
            <person name="Spormann A.M."/>
            <person name="Op Den Camp H."/>
            <person name="Overmann J."/>
            <person name="Amann R."/>
            <person name="Jetten M.S.M."/>
            <person name="Mascher T."/>
            <person name="Medema M.H."/>
            <person name="Devos D.P."/>
            <person name="Kaster A.-K."/>
            <person name="Ovreas L."/>
            <person name="Rohde M."/>
            <person name="Galperin M.Y."/>
            <person name="Jogler C."/>
        </authorList>
    </citation>
    <scope>NUCLEOTIDE SEQUENCE [LARGE SCALE GENOMIC DNA]</scope>
    <source>
        <strain evidence="2 3">KOR34</strain>
    </source>
</reference>
<sequence>MPALKLVQSETETGPTVATASVSVIVPVYNESGKVNEVVNRLLPLDCVSEVLVIDDGSSDGGVSAAADPSGDRLRVFRHEQNRGKGAAIRTGLANCRGDIVVIQDADLEYAPEEIPRLVEPLLRLEADVVYGTRFGLGDRQQTPRERYLANWLLTWLSNRFTGLSLTDMETGHKAFRRESIDEMKLCEDRFGFEPELTARLAKLGCRIAELPVSYTPRSYAEGKKIGVRDGLRALWCIVRYRYWN</sequence>
<dbReference type="EC" id="2.4.2.53" evidence="2"/>
<evidence type="ECO:0000313" key="3">
    <source>
        <dbReference type="Proteomes" id="UP000316714"/>
    </source>
</evidence>
<protein>
    <submittedName>
        <fullName evidence="2">Undecaprenyl-phosphate 4-deoxy-4-formamido-L-arabinose transferase</fullName>
        <ecNumber evidence="2">2.4.2.53</ecNumber>
    </submittedName>
</protein>
<evidence type="ECO:0000259" key="1">
    <source>
        <dbReference type="Pfam" id="PF00535"/>
    </source>
</evidence>
<dbReference type="InterPro" id="IPR001173">
    <property type="entry name" value="Glyco_trans_2-like"/>
</dbReference>
<dbReference type="PANTHER" id="PTHR48090:SF7">
    <property type="entry name" value="RFBJ PROTEIN"/>
    <property type="match status" value="1"/>
</dbReference>
<keyword evidence="2" id="KW-0808">Transferase</keyword>
<dbReference type="CDD" id="cd04179">
    <property type="entry name" value="DPM_DPG-synthase_like"/>
    <property type="match status" value="1"/>
</dbReference>
<dbReference type="SUPFAM" id="SSF53448">
    <property type="entry name" value="Nucleotide-diphospho-sugar transferases"/>
    <property type="match status" value="1"/>
</dbReference>
<feature type="domain" description="Glycosyltransferase 2-like" evidence="1">
    <location>
        <begin position="23"/>
        <end position="183"/>
    </location>
</feature>
<dbReference type="InterPro" id="IPR029044">
    <property type="entry name" value="Nucleotide-diphossugar_trans"/>
</dbReference>
<comment type="caution">
    <text evidence="2">The sequence shown here is derived from an EMBL/GenBank/DDBJ whole genome shotgun (WGS) entry which is preliminary data.</text>
</comment>
<evidence type="ECO:0000313" key="2">
    <source>
        <dbReference type="EMBL" id="TWT37158.1"/>
    </source>
</evidence>
<accession>A0A5C5VEU5</accession>
<dbReference type="OrthoDB" id="9810303at2"/>
<gene>
    <name evidence="2" type="primary">arnC_1</name>
    <name evidence="2" type="ORF">KOR34_21050</name>
</gene>
<dbReference type="RefSeq" id="WP_146564511.1">
    <property type="nucleotide sequence ID" value="NZ_SIHJ01000001.1"/>
</dbReference>
<dbReference type="GO" id="GO:0099621">
    <property type="term" value="F:undecaprenyl-phosphate 4-deoxy-4-formamido-L-arabinose transferase activity"/>
    <property type="evidence" value="ECO:0007669"/>
    <property type="project" value="UniProtKB-EC"/>
</dbReference>
<keyword evidence="2" id="KW-0328">Glycosyltransferase</keyword>
<dbReference type="Pfam" id="PF00535">
    <property type="entry name" value="Glycos_transf_2"/>
    <property type="match status" value="1"/>
</dbReference>
<name>A0A5C5VEU5_9BACT</name>
<organism evidence="2 3">
    <name type="scientific">Posidoniimonas corsicana</name>
    <dbReference type="NCBI Taxonomy" id="1938618"/>
    <lineage>
        <taxon>Bacteria</taxon>
        <taxon>Pseudomonadati</taxon>
        <taxon>Planctomycetota</taxon>
        <taxon>Planctomycetia</taxon>
        <taxon>Pirellulales</taxon>
        <taxon>Lacipirellulaceae</taxon>
        <taxon>Posidoniimonas</taxon>
    </lineage>
</organism>
<proteinExistence type="predicted"/>
<dbReference type="Proteomes" id="UP000316714">
    <property type="component" value="Unassembled WGS sequence"/>
</dbReference>
<dbReference type="Gene3D" id="3.90.550.10">
    <property type="entry name" value="Spore Coat Polysaccharide Biosynthesis Protein SpsA, Chain A"/>
    <property type="match status" value="1"/>
</dbReference>
<dbReference type="EMBL" id="SIHJ01000001">
    <property type="protein sequence ID" value="TWT37158.1"/>
    <property type="molecule type" value="Genomic_DNA"/>
</dbReference>
<keyword evidence="3" id="KW-1185">Reference proteome</keyword>